<evidence type="ECO:0000256" key="4">
    <source>
        <dbReference type="ARBA" id="ARBA00022989"/>
    </source>
</evidence>
<feature type="region of interest" description="Disordered" evidence="7">
    <location>
        <begin position="1"/>
        <end position="21"/>
    </location>
</feature>
<reference evidence="10" key="1">
    <citation type="journal article" date="2019" name="Int. J. Syst. Evol. Microbiol.">
        <title>The Global Catalogue of Microorganisms (GCM) 10K type strain sequencing project: providing services to taxonomists for standard genome sequencing and annotation.</title>
        <authorList>
            <consortium name="The Broad Institute Genomics Platform"/>
            <consortium name="The Broad Institute Genome Sequencing Center for Infectious Disease"/>
            <person name="Wu L."/>
            <person name="Ma J."/>
        </authorList>
    </citation>
    <scope>NUCLEOTIDE SEQUENCE [LARGE SCALE GENOMIC DNA]</scope>
    <source>
        <strain evidence="10">JCM 13584</strain>
    </source>
</reference>
<dbReference type="Proteomes" id="UP001499954">
    <property type="component" value="Unassembled WGS sequence"/>
</dbReference>
<feature type="compositionally biased region" description="Low complexity" evidence="7">
    <location>
        <begin position="9"/>
        <end position="21"/>
    </location>
</feature>
<evidence type="ECO:0000256" key="8">
    <source>
        <dbReference type="SAM" id="Phobius"/>
    </source>
</evidence>
<dbReference type="PANTHER" id="PTHR45724:SF13">
    <property type="entry name" value="AQUAPORIN NIP1-1-RELATED"/>
    <property type="match status" value="1"/>
</dbReference>
<evidence type="ECO:0000313" key="10">
    <source>
        <dbReference type="Proteomes" id="UP001499954"/>
    </source>
</evidence>
<accession>A0ABP5BIM9</accession>
<dbReference type="RefSeq" id="WP_157414880.1">
    <property type="nucleotide sequence ID" value="NZ_BAAAMK010000001.1"/>
</dbReference>
<evidence type="ECO:0000256" key="5">
    <source>
        <dbReference type="ARBA" id="ARBA00023136"/>
    </source>
</evidence>
<feature type="transmembrane region" description="Helical" evidence="8">
    <location>
        <begin position="226"/>
        <end position="248"/>
    </location>
</feature>
<proteinExistence type="inferred from homology"/>
<gene>
    <name evidence="9" type="primary">aqpZ</name>
    <name evidence="9" type="ORF">GCM10009717_07510</name>
</gene>
<feature type="transmembrane region" description="Helical" evidence="8">
    <location>
        <begin position="58"/>
        <end position="79"/>
    </location>
</feature>
<comment type="similarity">
    <text evidence="6">Belongs to the MIP/aquaporin (TC 1.A.8) family.</text>
</comment>
<evidence type="ECO:0000313" key="9">
    <source>
        <dbReference type="EMBL" id="GAA1943523.1"/>
    </source>
</evidence>
<dbReference type="InterPro" id="IPR034294">
    <property type="entry name" value="Aquaporin_transptr"/>
</dbReference>
<evidence type="ECO:0000256" key="1">
    <source>
        <dbReference type="ARBA" id="ARBA00004141"/>
    </source>
</evidence>
<feature type="transmembrane region" description="Helical" evidence="8">
    <location>
        <begin position="109"/>
        <end position="133"/>
    </location>
</feature>
<dbReference type="InterPro" id="IPR023271">
    <property type="entry name" value="Aquaporin-like"/>
</dbReference>
<keyword evidence="4 8" id="KW-1133">Transmembrane helix</keyword>
<keyword evidence="10" id="KW-1185">Reference proteome</keyword>
<dbReference type="SUPFAM" id="SSF81338">
    <property type="entry name" value="Aquaporin-like"/>
    <property type="match status" value="1"/>
</dbReference>
<feature type="transmembrane region" description="Helical" evidence="8">
    <location>
        <begin position="85"/>
        <end position="102"/>
    </location>
</feature>
<protein>
    <submittedName>
        <fullName evidence="9">Aquaporin Z</fullName>
    </submittedName>
</protein>
<feature type="transmembrane region" description="Helical" evidence="8">
    <location>
        <begin position="153"/>
        <end position="174"/>
    </location>
</feature>
<dbReference type="InterPro" id="IPR000425">
    <property type="entry name" value="MIP"/>
</dbReference>
<feature type="transmembrane region" description="Helical" evidence="8">
    <location>
        <begin position="186"/>
        <end position="206"/>
    </location>
</feature>
<keyword evidence="5 8" id="KW-0472">Membrane</keyword>
<dbReference type="EMBL" id="BAAAMK010000001">
    <property type="protein sequence ID" value="GAA1943523.1"/>
    <property type="molecule type" value="Genomic_DNA"/>
</dbReference>
<comment type="subcellular location">
    <subcellularLocation>
        <location evidence="1">Membrane</location>
        <topology evidence="1">Multi-pass membrane protein</topology>
    </subcellularLocation>
</comment>
<keyword evidence="2 6" id="KW-0813">Transport</keyword>
<dbReference type="PRINTS" id="PR00783">
    <property type="entry name" value="MINTRINSICP"/>
</dbReference>
<evidence type="ECO:0000256" key="7">
    <source>
        <dbReference type="SAM" id="MobiDB-lite"/>
    </source>
</evidence>
<dbReference type="Gene3D" id="1.20.1080.10">
    <property type="entry name" value="Glycerol uptake facilitator protein"/>
    <property type="match status" value="1"/>
</dbReference>
<organism evidence="9 10">
    <name type="scientific">Agromyces allii</name>
    <dbReference type="NCBI Taxonomy" id="393607"/>
    <lineage>
        <taxon>Bacteria</taxon>
        <taxon>Bacillati</taxon>
        <taxon>Actinomycetota</taxon>
        <taxon>Actinomycetes</taxon>
        <taxon>Micrococcales</taxon>
        <taxon>Microbacteriaceae</taxon>
        <taxon>Agromyces</taxon>
    </lineage>
</organism>
<dbReference type="Pfam" id="PF00230">
    <property type="entry name" value="MIP"/>
    <property type="match status" value="1"/>
</dbReference>
<name>A0ABP5BIM9_9MICO</name>
<dbReference type="PROSITE" id="PS00221">
    <property type="entry name" value="MIP"/>
    <property type="match status" value="1"/>
</dbReference>
<sequence length="260" mass="25779">MSETAPVDAASTTSTPEAPSTAQKLTAEVLGTFILVFGVIGTAIFAAGFAAGEGGLNVGFLGVAFALGLSVLVAAYAFGPISGGHFNPAVSIGLAVAGRFAWREVGPYIAAQLVGGILASTALLGILSTGPVFDIAVFRGASTGYDVLSPGGYGLLSVFLVETIATAVFLFVILGVTSAGRAAANFAPIAIGLTLTAIALVAIPVSNASFNPARSIATAIYGGTDAIGQVWLSIVAPILGAIIAGAIYKAVFDRAAKLSA</sequence>
<evidence type="ECO:0000256" key="6">
    <source>
        <dbReference type="RuleBase" id="RU000477"/>
    </source>
</evidence>
<feature type="transmembrane region" description="Helical" evidence="8">
    <location>
        <begin position="29"/>
        <end position="51"/>
    </location>
</feature>
<keyword evidence="3 6" id="KW-0812">Transmembrane</keyword>
<comment type="caution">
    <text evidence="9">The sequence shown here is derived from an EMBL/GenBank/DDBJ whole genome shotgun (WGS) entry which is preliminary data.</text>
</comment>
<dbReference type="PANTHER" id="PTHR45724">
    <property type="entry name" value="AQUAPORIN NIP2-1"/>
    <property type="match status" value="1"/>
</dbReference>
<evidence type="ECO:0000256" key="2">
    <source>
        <dbReference type="ARBA" id="ARBA00022448"/>
    </source>
</evidence>
<evidence type="ECO:0000256" key="3">
    <source>
        <dbReference type="ARBA" id="ARBA00022692"/>
    </source>
</evidence>
<dbReference type="InterPro" id="IPR022357">
    <property type="entry name" value="MIP_CS"/>
</dbReference>